<gene>
    <name evidence="1" type="ORF">MGSAQ_002736</name>
</gene>
<reference evidence="1" key="1">
    <citation type="submission" date="2013-11" db="EMBL/GenBank/DDBJ databases">
        <title>Microbial diversity, functional groups and degradation webs in Northern and Southern Mediterranean and Red Sea marine crude oil polluted sites.</title>
        <authorList>
            <person name="Daffonchio D."/>
            <person name="Mapelli F."/>
            <person name="Ferrer M."/>
            <person name="Richter M."/>
            <person name="Cherif A."/>
            <person name="Malkawi H.I."/>
            <person name="Yakimov M.M."/>
            <person name="Abdel-Fattah Y.R."/>
            <person name="Blaghen M."/>
            <person name="Golyshin P.N."/>
            <person name="Kalogerakis N."/>
            <person name="Boon N."/>
            <person name="Magagnini M."/>
            <person name="Fava F."/>
        </authorList>
    </citation>
    <scope>NUCLEOTIDE SEQUENCE</scope>
</reference>
<name>A0A1B6NR40_9ZZZZ</name>
<sequence>HLNESPINKNVAVNNLLYSHINNK</sequence>
<feature type="non-terminal residue" evidence="1">
    <location>
        <position position="1"/>
    </location>
</feature>
<protein>
    <submittedName>
        <fullName evidence="1">Uncharacterized protein</fullName>
    </submittedName>
</protein>
<proteinExistence type="predicted"/>
<dbReference type="EMBL" id="AYSL01001578">
    <property type="protein sequence ID" value="KTF05768.1"/>
    <property type="molecule type" value="Genomic_DNA"/>
</dbReference>
<accession>A0A1B6NR40</accession>
<comment type="caution">
    <text evidence="1">The sequence shown here is derived from an EMBL/GenBank/DDBJ whole genome shotgun (WGS) entry which is preliminary data.</text>
</comment>
<organism evidence="1">
    <name type="scientific">marine sediment metagenome</name>
    <dbReference type="NCBI Taxonomy" id="412755"/>
    <lineage>
        <taxon>unclassified sequences</taxon>
        <taxon>metagenomes</taxon>
        <taxon>ecological metagenomes</taxon>
    </lineage>
</organism>
<dbReference type="AlphaFoldDB" id="A0A1B6NR40"/>
<evidence type="ECO:0000313" key="1">
    <source>
        <dbReference type="EMBL" id="KTF05768.1"/>
    </source>
</evidence>